<evidence type="ECO:0000256" key="1">
    <source>
        <dbReference type="SAM" id="Phobius"/>
    </source>
</evidence>
<keyword evidence="1" id="KW-1133">Transmembrane helix</keyword>
<dbReference type="SMART" id="SM00321">
    <property type="entry name" value="WSC"/>
    <property type="match status" value="1"/>
</dbReference>
<feature type="transmembrane region" description="Helical" evidence="1">
    <location>
        <begin position="1495"/>
        <end position="1521"/>
    </location>
</feature>
<dbReference type="PANTHER" id="PTHR11319:SF35">
    <property type="entry name" value="OUTER MEMBRANE PROTEIN PMPC-RELATED"/>
    <property type="match status" value="1"/>
</dbReference>
<keyword evidence="1" id="KW-0472">Membrane</keyword>
<feature type="transmembrane region" description="Helical" evidence="1">
    <location>
        <begin position="1621"/>
        <end position="1640"/>
    </location>
</feature>
<dbReference type="Pfam" id="PF01822">
    <property type="entry name" value="WSC"/>
    <property type="match status" value="1"/>
</dbReference>
<dbReference type="InterPro" id="IPR002889">
    <property type="entry name" value="WSC_carb-bd"/>
</dbReference>
<sequence>MLLWLWIIPLAAGHPLGAGCADTKVTRQALVEALEPTFARADLDSNSYLDSTEYISVASFLFAKFLQSYSSDETKGMDVLKTFQRSLLHESCWSCYQSWSSPAKFNPQNGRSYEAELSASPLTASTRQMLSATNSSLQPFPTALFPPPSAPVRDSVVNITNSSLAEDELEMAITTPHVATVLLSTSIQLTQSLSTVSRSLSIDGSCASAAGGCEIDGNHSVRIFLVDGREGSVQLQLTGLILRAGYSASEGGAIYSFNWASLSLYNSTVQNSFAETCGGGVYLANSRLLASQSAFISNSAGEDGGGIHAVGASIRVQNTSLSQNRAGSCGGAIYGCNQTAILLEDHSAVMENAAVVGGGVFGINWSPIIVRNHSALCSNSAVEEGGGIYAENGCAVAVHAASAVCGNTAANNGGGISIFRGQVNVTSGSVITGNFGKRGGGIYAWEERCAFDELVVFLSDSAVHSNNCSNRGGGIMFDTEVGELLCGTKIKLEHSSLYGNYAERSGGAVYSHASVEMGNCTVSNNTALNIGGGLCCEHEHLVVTDESTLSGNSAGTSGGGFSAVSLQMSSTVVTANAAEGSGGGGFLDRLGNISHCTFTYNQGGYRGGALAFNIRSQVYLYDSLLAGNFAVYSHGGALSAFQSCAATIEGSILRDNSSPQDGGGIYMDVGAVIHLSRSTLEHNTAGEGGGAVTICSDSILKVKECTLAENQGREGGAIYSSGSTVIRSSQLDRNTAAEGGAMFMAPPRQDDRFKYVGCYVDKPVRALHLPALPSMYMSPSLCAELCYGFEYFGTQSAEECFCGSEDYNRYGPSGGCDQLCSGDRSVVCGGNWANSVYRMLTNTTASRFAEAQILETVLSANVATRGSGGAVHVLSSTLELTNGTKLRENECVVYGGGVYAQGGTVRLLNGSQGCSVSSNMAGSGGGISVMTNATLDVEEMAFTENLARQYGGAMACSYSTCILRGVVGTENVADDHGGFMYLLHSDGVMEQATLQHLHAGAGGGVYGTDSTASLSDVHLLMCQAESSGAGVFMRRSSLSMRNTTIEKCEGNTGGAVTVGEGTELHIANSSFLNNSVASGTGGALSLDEAHAAVDRVLFEDNRGDDAGAVTVGDGGVLAMSASVLSRNRAFNGGGLACTAQCSLDLRNVSFVGNRATQWGGGIFLQWPNINYTIAMHGLNFSECYAAAAGSHIFWKAYPATPTTELHPGTAVPSCSGCDVGSELNVTALMASTALDFTVSQSSGGSTEAVAAIVCESSLIIDPPLVYHAWDYYGAPTLVAESSYVNAISSSESYLLSGGMSSVYLFVGAIFDYLVAAGTPGHSFNITLASSLQSTYAWQPVTVRATLAPCLMGEVYDAKLKVCTECSPGTIKFNNDTAACSGCDAVPEGSLTCPGGSNFTVGQGAWIAPNAQHCPDAACFLNRVYECEVAEACENGNEAQRSGSQLADAVGLQAELCSPEHYSGPDTVVCGGHVPVVCRARQFRVSTQDRCQPCPAVVSLLASVIGCLLLMIGVIMLLLWIFGASTHSAEANSSTALMDMTQDMAIQAQKLSGMLSLVLGYLQVMSQLTQVYDAESMPPLFGQLLGAFGIFAMDITFFVNSKCLLDAWLPYKSVDFSFWCEFYLTQSSPLLILLCFSILIVRHHLRLRLSPISLLDIFTFKTLQAIKNPKIAEDAHALKQQASAIEDDVEYRGTCIAATIFMLMLLHPTLSTSSLMIFKCKEYYYDSADYESHQEWLHMNIHVECYSTDWKIGAAFASFSLLTFTLGFPLYIYRRMQDLRCFVQVSVRCADLERHSDLLKSNLWRLVDQLDILQFKRDGPSEVGRAVCDEALPDHIDYTLNPLSAAYEEEIQGNDAILLFSPEDSMQSRPPVAIGAHVDLMVHSSTVDGLVDEALPEASTFEDLSDWDTCPMSVAIVDDGSYLDIDALAQLSSGMFISSAAKLPI</sequence>
<feature type="transmembrane region" description="Helical" evidence="1">
    <location>
        <begin position="1751"/>
        <end position="1772"/>
    </location>
</feature>
<accession>A0AAE0L3T5</accession>
<feature type="transmembrane region" description="Helical" evidence="1">
    <location>
        <begin position="1579"/>
        <end position="1598"/>
    </location>
</feature>
<name>A0AAE0L3T5_9CHLO</name>
<dbReference type="PANTHER" id="PTHR11319">
    <property type="entry name" value="G PROTEIN-COUPLED RECEPTOR-RELATED"/>
    <property type="match status" value="1"/>
</dbReference>
<dbReference type="SMART" id="SM00710">
    <property type="entry name" value="PbH1"/>
    <property type="match status" value="12"/>
</dbReference>
<evidence type="ECO:0000313" key="3">
    <source>
        <dbReference type="EMBL" id="KAK3271023.1"/>
    </source>
</evidence>
<feature type="domain" description="WSC" evidence="2">
    <location>
        <begin position="752"/>
        <end position="840"/>
    </location>
</feature>
<evidence type="ECO:0000313" key="4">
    <source>
        <dbReference type="Proteomes" id="UP001190700"/>
    </source>
</evidence>
<comment type="caution">
    <text evidence="3">The sequence shown here is derived from an EMBL/GenBank/DDBJ whole genome shotgun (WGS) entry which is preliminary data.</text>
</comment>
<dbReference type="SUPFAM" id="SSF51126">
    <property type="entry name" value="Pectin lyase-like"/>
    <property type="match status" value="4"/>
</dbReference>
<protein>
    <recommendedName>
        <fullName evidence="2">WSC domain-containing protein</fullName>
    </recommendedName>
</protein>
<proteinExistence type="predicted"/>
<reference evidence="3 4" key="1">
    <citation type="journal article" date="2015" name="Genome Biol. Evol.">
        <title>Comparative Genomics of a Bacterivorous Green Alga Reveals Evolutionary Causalities and Consequences of Phago-Mixotrophic Mode of Nutrition.</title>
        <authorList>
            <person name="Burns J.A."/>
            <person name="Paasch A."/>
            <person name="Narechania A."/>
            <person name="Kim E."/>
        </authorList>
    </citation>
    <scope>NUCLEOTIDE SEQUENCE [LARGE SCALE GENOMIC DNA]</scope>
    <source>
        <strain evidence="3 4">PLY_AMNH</strain>
    </source>
</reference>
<evidence type="ECO:0000259" key="2">
    <source>
        <dbReference type="PROSITE" id="PS51212"/>
    </source>
</evidence>
<dbReference type="EMBL" id="LGRX02010065">
    <property type="protein sequence ID" value="KAK3271023.1"/>
    <property type="molecule type" value="Genomic_DNA"/>
</dbReference>
<dbReference type="InterPro" id="IPR011050">
    <property type="entry name" value="Pectin_lyase_fold/virulence"/>
</dbReference>
<keyword evidence="1" id="KW-0812">Transmembrane</keyword>
<dbReference type="PROSITE" id="PS51212">
    <property type="entry name" value="WSC"/>
    <property type="match status" value="1"/>
</dbReference>
<dbReference type="Proteomes" id="UP001190700">
    <property type="component" value="Unassembled WGS sequence"/>
</dbReference>
<keyword evidence="4" id="KW-1185">Reference proteome</keyword>
<dbReference type="InterPro" id="IPR006626">
    <property type="entry name" value="PbH1"/>
</dbReference>
<organism evidence="3 4">
    <name type="scientific">Cymbomonas tetramitiformis</name>
    <dbReference type="NCBI Taxonomy" id="36881"/>
    <lineage>
        <taxon>Eukaryota</taxon>
        <taxon>Viridiplantae</taxon>
        <taxon>Chlorophyta</taxon>
        <taxon>Pyramimonadophyceae</taxon>
        <taxon>Pyramimonadales</taxon>
        <taxon>Pyramimonadaceae</taxon>
        <taxon>Cymbomonas</taxon>
    </lineage>
</organism>
<gene>
    <name evidence="3" type="ORF">CYMTET_20605</name>
</gene>